<dbReference type="EMBL" id="VXIV02000389">
    <property type="protein sequence ID" value="KAF6038635.1"/>
    <property type="molecule type" value="Genomic_DNA"/>
</dbReference>
<dbReference type="GO" id="GO:0006166">
    <property type="term" value="P:purine ribonucleoside salvage"/>
    <property type="evidence" value="ECO:0007669"/>
    <property type="project" value="UniProtKB-KW"/>
</dbReference>
<gene>
    <name evidence="12" type="ORF">EB796_003056</name>
</gene>
<accession>A0A7J7KK28</accession>
<keyword evidence="8 10" id="KW-0067">ATP-binding</keyword>
<reference evidence="12" key="1">
    <citation type="submission" date="2020-06" db="EMBL/GenBank/DDBJ databases">
        <title>Draft genome of Bugula neritina, a colonial animal packing powerful symbionts and potential medicines.</title>
        <authorList>
            <person name="Rayko M."/>
        </authorList>
    </citation>
    <scope>NUCLEOTIDE SEQUENCE [LARGE SCALE GENOMIC DNA]</scope>
    <source>
        <strain evidence="12">Kwan_BN1</strain>
    </source>
</reference>
<dbReference type="UniPathway" id="UPA00588">
    <property type="reaction ID" value="UER00659"/>
</dbReference>
<dbReference type="Proteomes" id="UP000593567">
    <property type="component" value="Unassembled WGS sequence"/>
</dbReference>
<dbReference type="InterPro" id="IPR011611">
    <property type="entry name" value="PfkB_dom"/>
</dbReference>
<keyword evidence="7 10" id="KW-0418">Kinase</keyword>
<sequence length="335" mass="36718">MLNLYWENVKCTTLSSNSVNIIYGLKADDQILAEERHIPLFEELCQNEGVEFLAGGATQNAMKVAQWLSCKPNTTVFMGCIGKDRFGEILSEKAEAVGVSVHYQYHEKEATGTAACIITGSSRSLIANLAAANCFTKDHLDETIHWDMVVQAKYYYIAGFFLTVSPPSIMEVGKHALSAKKTFMMNLSAPFISQFFKEPLMAAMPYVDILFGNESEAEAFSTAMDFGTTDIKEIALKTAALPKEDEGRPRIVVFTQGALPTVIVENGKVTEYPVIPLKDGELVDTNGAGDAFVGGFLSQLIQKHPIPECVRCGNYAANVIIKRAGCTFPLKPDFQ</sequence>
<keyword evidence="6 10" id="KW-0547">Nucleotide-binding</keyword>
<evidence type="ECO:0000256" key="8">
    <source>
        <dbReference type="ARBA" id="ARBA00022840"/>
    </source>
</evidence>
<evidence type="ECO:0000259" key="11">
    <source>
        <dbReference type="Pfam" id="PF00294"/>
    </source>
</evidence>
<evidence type="ECO:0000256" key="1">
    <source>
        <dbReference type="ARBA" id="ARBA00004801"/>
    </source>
</evidence>
<evidence type="ECO:0000256" key="4">
    <source>
        <dbReference type="ARBA" id="ARBA00022679"/>
    </source>
</evidence>
<comment type="subcellular location">
    <subcellularLocation>
        <location evidence="10">Nucleus</location>
    </subcellularLocation>
</comment>
<evidence type="ECO:0000256" key="9">
    <source>
        <dbReference type="PIRSR" id="PIRSR601805-1"/>
    </source>
</evidence>
<organism evidence="12 13">
    <name type="scientific">Bugula neritina</name>
    <name type="common">Brown bryozoan</name>
    <name type="synonym">Sertularia neritina</name>
    <dbReference type="NCBI Taxonomy" id="10212"/>
    <lineage>
        <taxon>Eukaryota</taxon>
        <taxon>Metazoa</taxon>
        <taxon>Spiralia</taxon>
        <taxon>Lophotrochozoa</taxon>
        <taxon>Bryozoa</taxon>
        <taxon>Gymnolaemata</taxon>
        <taxon>Cheilostomatida</taxon>
        <taxon>Flustrina</taxon>
        <taxon>Buguloidea</taxon>
        <taxon>Bugulidae</taxon>
        <taxon>Bugula</taxon>
    </lineage>
</organism>
<dbReference type="InterPro" id="IPR001805">
    <property type="entry name" value="Adenokinase"/>
</dbReference>
<evidence type="ECO:0000313" key="12">
    <source>
        <dbReference type="EMBL" id="KAF6038635.1"/>
    </source>
</evidence>
<evidence type="ECO:0000256" key="5">
    <source>
        <dbReference type="ARBA" id="ARBA00022726"/>
    </source>
</evidence>
<dbReference type="GO" id="GO:0005524">
    <property type="term" value="F:ATP binding"/>
    <property type="evidence" value="ECO:0007669"/>
    <property type="project" value="UniProtKB-UniRule"/>
</dbReference>
<name>A0A7J7KK28_BUGNE</name>
<dbReference type="PANTHER" id="PTHR45769:SF3">
    <property type="entry name" value="ADENOSINE KINASE"/>
    <property type="match status" value="1"/>
</dbReference>
<dbReference type="SUPFAM" id="SSF53613">
    <property type="entry name" value="Ribokinase-like"/>
    <property type="match status" value="1"/>
</dbReference>
<dbReference type="EC" id="2.7.1.20" evidence="3 10"/>
<evidence type="ECO:0000256" key="3">
    <source>
        <dbReference type="ARBA" id="ARBA00012119"/>
    </source>
</evidence>
<dbReference type="PANTHER" id="PTHR45769">
    <property type="entry name" value="ADENOSINE KINASE"/>
    <property type="match status" value="1"/>
</dbReference>
<comment type="similarity">
    <text evidence="2 10">Belongs to the carbohydrate kinase PfkB family.</text>
</comment>
<comment type="cofactor">
    <cofactor evidence="10">
        <name>Mg(2+)</name>
        <dbReference type="ChEBI" id="CHEBI:18420"/>
    </cofactor>
    <text evidence="10">Binds 3 Mg(2+) ions per subunit.</text>
</comment>
<feature type="active site" description="Proton acceptor" evidence="9">
    <location>
        <position position="290"/>
    </location>
</feature>
<dbReference type="GO" id="GO:0005634">
    <property type="term" value="C:nucleus"/>
    <property type="evidence" value="ECO:0007669"/>
    <property type="project" value="UniProtKB-SubCell"/>
</dbReference>
<keyword evidence="13" id="KW-1185">Reference proteome</keyword>
<dbReference type="GO" id="GO:0004001">
    <property type="term" value="F:adenosine kinase activity"/>
    <property type="evidence" value="ECO:0007669"/>
    <property type="project" value="UniProtKB-UniRule"/>
</dbReference>
<dbReference type="Gene3D" id="3.40.1190.20">
    <property type="match status" value="1"/>
</dbReference>
<comment type="subunit">
    <text evidence="10">Monomer.</text>
</comment>
<proteinExistence type="inferred from homology"/>
<keyword evidence="10" id="KW-0460">Magnesium</keyword>
<keyword evidence="5 10" id="KW-0660">Purine salvage</keyword>
<evidence type="ECO:0000256" key="10">
    <source>
        <dbReference type="RuleBase" id="RU368116"/>
    </source>
</evidence>
<dbReference type="GO" id="GO:0005829">
    <property type="term" value="C:cytosol"/>
    <property type="evidence" value="ECO:0007669"/>
    <property type="project" value="TreeGrafter"/>
</dbReference>
<dbReference type="AlphaFoldDB" id="A0A7J7KK28"/>
<evidence type="ECO:0000313" key="13">
    <source>
        <dbReference type="Proteomes" id="UP000593567"/>
    </source>
</evidence>
<dbReference type="CDD" id="cd01168">
    <property type="entry name" value="adenosine_kinase"/>
    <property type="match status" value="1"/>
</dbReference>
<protein>
    <recommendedName>
        <fullName evidence="3 10">Adenosine kinase</fullName>
        <shortName evidence="10">AK</shortName>
        <ecNumber evidence="3 10">2.7.1.20</ecNumber>
    </recommendedName>
    <alternativeName>
        <fullName evidence="10">Adenosine 5'-phosphotransferase</fullName>
    </alternativeName>
</protein>
<dbReference type="GO" id="GO:0044209">
    <property type="term" value="P:AMP salvage"/>
    <property type="evidence" value="ECO:0007669"/>
    <property type="project" value="UniProtKB-UniRule"/>
</dbReference>
<comment type="pathway">
    <text evidence="1 10">Purine metabolism; AMP biosynthesis via salvage pathway; AMP from adenosine: step 1/1.</text>
</comment>
<evidence type="ECO:0000256" key="2">
    <source>
        <dbReference type="ARBA" id="ARBA00010688"/>
    </source>
</evidence>
<dbReference type="GO" id="GO:0006144">
    <property type="term" value="P:purine nucleobase metabolic process"/>
    <property type="evidence" value="ECO:0007669"/>
    <property type="project" value="TreeGrafter"/>
</dbReference>
<dbReference type="PROSITE" id="PS00584">
    <property type="entry name" value="PFKB_KINASES_2"/>
    <property type="match status" value="1"/>
</dbReference>
<evidence type="ECO:0000256" key="7">
    <source>
        <dbReference type="ARBA" id="ARBA00022777"/>
    </source>
</evidence>
<keyword evidence="10" id="KW-0539">Nucleus</keyword>
<feature type="domain" description="Carbohydrate kinase PfkB" evidence="11">
    <location>
        <begin position="20"/>
        <end position="330"/>
    </location>
</feature>
<dbReference type="PRINTS" id="PR00989">
    <property type="entry name" value="ADENOKINASE"/>
</dbReference>
<dbReference type="OrthoDB" id="432447at2759"/>
<comment type="caution">
    <text evidence="12">The sequence shown here is derived from an EMBL/GenBank/DDBJ whole genome shotgun (WGS) entry which is preliminary data.</text>
</comment>
<comment type="catalytic activity">
    <reaction evidence="10">
        <text>adenosine + ATP = AMP + ADP + H(+)</text>
        <dbReference type="Rhea" id="RHEA:20824"/>
        <dbReference type="ChEBI" id="CHEBI:15378"/>
        <dbReference type="ChEBI" id="CHEBI:16335"/>
        <dbReference type="ChEBI" id="CHEBI:30616"/>
        <dbReference type="ChEBI" id="CHEBI:456215"/>
        <dbReference type="ChEBI" id="CHEBI:456216"/>
        <dbReference type="EC" id="2.7.1.20"/>
    </reaction>
</comment>
<dbReference type="InterPro" id="IPR002173">
    <property type="entry name" value="Carboh/pur_kinase_PfkB_CS"/>
</dbReference>
<dbReference type="InterPro" id="IPR029056">
    <property type="entry name" value="Ribokinase-like"/>
</dbReference>
<dbReference type="Pfam" id="PF00294">
    <property type="entry name" value="PfkB"/>
    <property type="match status" value="1"/>
</dbReference>
<comment type="function">
    <text evidence="10">ATP dependent phosphorylation of adenosine and other related nucleoside analogs to monophosphate derivatives.</text>
</comment>
<dbReference type="FunFam" id="3.40.1190.20:FF:000006">
    <property type="entry name" value="Adenosine kinase 2"/>
    <property type="match status" value="1"/>
</dbReference>
<keyword evidence="4 10" id="KW-0808">Transferase</keyword>
<evidence type="ECO:0000256" key="6">
    <source>
        <dbReference type="ARBA" id="ARBA00022741"/>
    </source>
</evidence>